<dbReference type="InterPro" id="IPR001373">
    <property type="entry name" value="Cullin_N"/>
</dbReference>
<dbReference type="Pfam" id="PF10557">
    <property type="entry name" value="Cullin_Nedd8"/>
    <property type="match status" value="1"/>
</dbReference>
<dbReference type="Gene3D" id="4.10.1030.10">
    <property type="entry name" value="Ring Box Chain A, domain 5"/>
    <property type="match status" value="1"/>
</dbReference>
<dbReference type="InterPro" id="IPR059120">
    <property type="entry name" value="Cullin-like_AB"/>
</dbReference>
<dbReference type="InterPro" id="IPR036317">
    <property type="entry name" value="Cullin_homology_sf"/>
</dbReference>
<dbReference type="PANTHER" id="PTHR11932">
    <property type="entry name" value="CULLIN"/>
    <property type="match status" value="1"/>
</dbReference>
<evidence type="ECO:0000313" key="8">
    <source>
        <dbReference type="Proteomes" id="UP000789901"/>
    </source>
</evidence>
<dbReference type="InterPro" id="IPR019559">
    <property type="entry name" value="Cullin_neddylation_domain"/>
</dbReference>
<protein>
    <submittedName>
        <fullName evidence="7">9615_t:CDS:1</fullName>
    </submittedName>
</protein>
<accession>A0ABN7UZ62</accession>
<dbReference type="SUPFAM" id="SSF75632">
    <property type="entry name" value="Cullin homology domain"/>
    <property type="match status" value="1"/>
</dbReference>
<comment type="similarity">
    <text evidence="1 3 4">Belongs to the cullin family.</text>
</comment>
<dbReference type="InterPro" id="IPR016158">
    <property type="entry name" value="Cullin_homology"/>
</dbReference>
<dbReference type="SUPFAM" id="SSF74788">
    <property type="entry name" value="Cullin repeat-like"/>
    <property type="match status" value="1"/>
</dbReference>
<dbReference type="InterPro" id="IPR036388">
    <property type="entry name" value="WH-like_DNA-bd_sf"/>
</dbReference>
<dbReference type="PROSITE" id="PS50069">
    <property type="entry name" value="CULLIN_2"/>
    <property type="match status" value="1"/>
</dbReference>
<keyword evidence="8" id="KW-1185">Reference proteome</keyword>
<sequence>MNPGFTSEPLAGPGANLSNNRGANLMGSDLYQNLQRYLERYLHTIRENSTHHMDENLLRYYTKHWEKYTTASSYVHHVFRYLNRHWVKREIDEGRKTVYDVYTLTLVSWRDYMFMHVERHVMAAVLKLIERQRNGESVETGLVKSVVESFVALGLDDADSTKSTLDVYKEHFQKPFVEASEVYYKAESEKFVSENSVTEYMKKAEARLREEENRVKLYLHQSTHKPLISTCETVLVKNHTDIMWDEFQNLLNLDKMDDLNRMYSLLSRITDGLEPLRTRFEEHVRKAGLNAIEKVADQVNDNMEPKIYVDALLEVHSKYNDMVTTAFRGEAGFVASLDKACREFVNRNKVCKASTSKSPELLARFCDSLLRKSSKNPEENDLEDVLNNIMTVFKYVEDKDVFQKFYSKMLAKRLVNGTSASEDAESSMISKLKEACGFEYTSKLQRMFTDMGLSKDLNDQFKERTSMEANEQVDFSVLVLGTASWPLQPSTTNFNIPEELERTFQRFKMFYQNKHSGRKLNWLFHLSKGELKANYCHLSKTGYTFQVSTYQMGILLQYNKDSSYTFDDLKQSTDLNTDVLIGALGTLVKAKVLELSDGTEVGDPTSRYELNTEFKSKKVRIQLNLPVKSEQKVEVEETHKTVEEDRKLLMQAAIVRIMKTRKTLKHTALVTEVIAQLSNRFKPKIPDIKKCIDVLLEKEYIERVEGQKDMFSYRA</sequence>
<comment type="caution">
    <text evidence="7">The sequence shown here is derived from an EMBL/GenBank/DDBJ whole genome shotgun (WGS) entry which is preliminary data.</text>
</comment>
<evidence type="ECO:0000259" key="6">
    <source>
        <dbReference type="PROSITE" id="PS50069"/>
    </source>
</evidence>
<evidence type="ECO:0000313" key="7">
    <source>
        <dbReference type="EMBL" id="CAG8697617.1"/>
    </source>
</evidence>
<proteinExistence type="inferred from homology"/>
<reference evidence="7 8" key="1">
    <citation type="submission" date="2021-06" db="EMBL/GenBank/DDBJ databases">
        <authorList>
            <person name="Kallberg Y."/>
            <person name="Tangrot J."/>
            <person name="Rosling A."/>
        </authorList>
    </citation>
    <scope>NUCLEOTIDE SEQUENCE [LARGE SCALE GENOMIC DNA]</scope>
    <source>
        <strain evidence="7 8">120-4 pot B 10/14</strain>
    </source>
</reference>
<evidence type="ECO:0000256" key="2">
    <source>
        <dbReference type="ARBA" id="ARBA00022843"/>
    </source>
</evidence>
<evidence type="ECO:0000256" key="5">
    <source>
        <dbReference type="SAM" id="Coils"/>
    </source>
</evidence>
<evidence type="ECO:0000256" key="1">
    <source>
        <dbReference type="ARBA" id="ARBA00006019"/>
    </source>
</evidence>
<dbReference type="PROSITE" id="PS01256">
    <property type="entry name" value="CULLIN_1"/>
    <property type="match status" value="1"/>
</dbReference>
<gene>
    <name evidence="7" type="ORF">GMARGA_LOCUS11914</name>
</gene>
<dbReference type="Gene3D" id="1.10.10.10">
    <property type="entry name" value="Winged helix-like DNA-binding domain superfamily/Winged helix DNA-binding domain"/>
    <property type="match status" value="2"/>
</dbReference>
<dbReference type="SMART" id="SM00884">
    <property type="entry name" value="Cullin_Nedd8"/>
    <property type="match status" value="1"/>
</dbReference>
<dbReference type="SUPFAM" id="SSF46785">
    <property type="entry name" value="Winged helix' DNA-binding domain"/>
    <property type="match status" value="1"/>
</dbReference>
<evidence type="ECO:0000256" key="4">
    <source>
        <dbReference type="RuleBase" id="RU003829"/>
    </source>
</evidence>
<organism evidence="7 8">
    <name type="scientific">Gigaspora margarita</name>
    <dbReference type="NCBI Taxonomy" id="4874"/>
    <lineage>
        <taxon>Eukaryota</taxon>
        <taxon>Fungi</taxon>
        <taxon>Fungi incertae sedis</taxon>
        <taxon>Mucoromycota</taxon>
        <taxon>Glomeromycotina</taxon>
        <taxon>Glomeromycetes</taxon>
        <taxon>Diversisporales</taxon>
        <taxon>Gigasporaceae</taxon>
        <taxon>Gigaspora</taxon>
    </lineage>
</organism>
<dbReference type="InterPro" id="IPR016159">
    <property type="entry name" value="Cullin_repeat-like_dom_sf"/>
</dbReference>
<dbReference type="Pfam" id="PF00888">
    <property type="entry name" value="Cullin"/>
    <property type="match status" value="1"/>
</dbReference>
<name>A0ABN7UZ62_GIGMA</name>
<dbReference type="EMBL" id="CAJVQB010007125">
    <property type="protein sequence ID" value="CAG8697617.1"/>
    <property type="molecule type" value="Genomic_DNA"/>
</dbReference>
<keyword evidence="2" id="KW-0832">Ubl conjugation</keyword>
<feature type="coiled-coil region" evidence="5">
    <location>
        <begin position="194"/>
        <end position="221"/>
    </location>
</feature>
<evidence type="ECO:0000256" key="3">
    <source>
        <dbReference type="PROSITE-ProRule" id="PRU00330"/>
    </source>
</evidence>
<dbReference type="Proteomes" id="UP000789901">
    <property type="component" value="Unassembled WGS sequence"/>
</dbReference>
<dbReference type="InterPro" id="IPR045093">
    <property type="entry name" value="Cullin"/>
</dbReference>
<dbReference type="Pfam" id="PF26557">
    <property type="entry name" value="Cullin_AB"/>
    <property type="match status" value="1"/>
</dbReference>
<dbReference type="Gene3D" id="1.20.1310.10">
    <property type="entry name" value="Cullin Repeats"/>
    <property type="match status" value="4"/>
</dbReference>
<dbReference type="InterPro" id="IPR016157">
    <property type="entry name" value="Cullin_CS"/>
</dbReference>
<feature type="domain" description="Cullin family profile" evidence="6">
    <location>
        <begin position="357"/>
        <end position="588"/>
    </location>
</feature>
<dbReference type="SMART" id="SM00182">
    <property type="entry name" value="CULLIN"/>
    <property type="match status" value="1"/>
</dbReference>
<dbReference type="InterPro" id="IPR036390">
    <property type="entry name" value="WH_DNA-bd_sf"/>
</dbReference>
<keyword evidence="5" id="KW-0175">Coiled coil</keyword>